<comment type="similarity">
    <text evidence="3">Belongs to the trans-sulfuration enzymes family. MetZ subfamily.</text>
</comment>
<dbReference type="InterPro" id="IPR054542">
    <property type="entry name" value="Cys_met_metab_PP"/>
</dbReference>
<keyword evidence="3" id="KW-0808">Transferase</keyword>
<comment type="cofactor">
    <cofactor evidence="1 3 4">
        <name>pyridoxal 5'-phosphate</name>
        <dbReference type="ChEBI" id="CHEBI:597326"/>
    </cofactor>
</comment>
<dbReference type="PROSITE" id="PS00868">
    <property type="entry name" value="CYS_MET_METAB_PP"/>
    <property type="match status" value="1"/>
</dbReference>
<organism evidence="5 6">
    <name type="scientific">Zhongshania aquimaris</name>
    <dbReference type="NCBI Taxonomy" id="2857107"/>
    <lineage>
        <taxon>Bacteria</taxon>
        <taxon>Pseudomonadati</taxon>
        <taxon>Pseudomonadota</taxon>
        <taxon>Gammaproteobacteria</taxon>
        <taxon>Cellvibrionales</taxon>
        <taxon>Spongiibacteraceae</taxon>
        <taxon>Zhongshania</taxon>
    </lineage>
</organism>
<evidence type="ECO:0000256" key="1">
    <source>
        <dbReference type="ARBA" id="ARBA00001933"/>
    </source>
</evidence>
<reference evidence="5" key="1">
    <citation type="submission" date="2021-07" db="EMBL/GenBank/DDBJ databases">
        <title>Zhongshania sp. CAU 1632 isolated from seawater.</title>
        <authorList>
            <person name="Kim W."/>
        </authorList>
    </citation>
    <scope>NUCLEOTIDE SEQUENCE</scope>
    <source>
        <strain evidence="5">CAU 1632</strain>
    </source>
</reference>
<proteinExistence type="inferred from homology"/>
<gene>
    <name evidence="3" type="primary">metZ</name>
    <name evidence="5" type="ORF">KXJ70_01000</name>
</gene>
<protein>
    <recommendedName>
        <fullName evidence="3">O-succinylhomoserine sulfhydrylase</fullName>
        <shortName evidence="3">OSH sulfhydrylase</shortName>
        <shortName evidence="3">OSHS sulfhydrylase</shortName>
        <ecNumber evidence="3">2.5.1.-</ecNumber>
    </recommendedName>
</protein>
<keyword evidence="3" id="KW-0028">Amino-acid biosynthesis</keyword>
<feature type="modified residue" description="N6-(pyridoxal phosphate)lysine" evidence="3">
    <location>
        <position position="219"/>
    </location>
</feature>
<comment type="caution">
    <text evidence="5">The sequence shown here is derived from an EMBL/GenBank/DDBJ whole genome shotgun (WGS) entry which is preliminary data.</text>
</comment>
<dbReference type="PIRSF" id="PIRSF001434">
    <property type="entry name" value="CGS"/>
    <property type="match status" value="1"/>
</dbReference>
<dbReference type="NCBIfam" id="NF006003">
    <property type="entry name" value="PRK08133.1"/>
    <property type="match status" value="1"/>
</dbReference>
<accession>A0ABS6VLZ0</accession>
<keyword evidence="6" id="KW-1185">Reference proteome</keyword>
<evidence type="ECO:0000256" key="4">
    <source>
        <dbReference type="RuleBase" id="RU362118"/>
    </source>
</evidence>
<comment type="subunit">
    <text evidence="3">Homotetramer.</text>
</comment>
<dbReference type="InterPro" id="IPR006234">
    <property type="entry name" value="O-succ-hSer_sulfhydrylase"/>
</dbReference>
<keyword evidence="5" id="KW-0456">Lyase</keyword>
<dbReference type="PANTHER" id="PTHR11808">
    <property type="entry name" value="TRANS-SULFURATION ENZYME FAMILY MEMBER"/>
    <property type="match status" value="1"/>
</dbReference>
<dbReference type="RefSeq" id="WP_219041600.1">
    <property type="nucleotide sequence ID" value="NZ_JAHWDQ010000001.1"/>
</dbReference>
<dbReference type="Pfam" id="PF01053">
    <property type="entry name" value="Cys_Met_Meta_PP"/>
    <property type="match status" value="1"/>
</dbReference>
<keyword evidence="3" id="KW-0486">Methionine biosynthesis</keyword>
<dbReference type="GO" id="GO:0016829">
    <property type="term" value="F:lyase activity"/>
    <property type="evidence" value="ECO:0007669"/>
    <property type="project" value="UniProtKB-KW"/>
</dbReference>
<dbReference type="EC" id="2.5.1.-" evidence="3"/>
<sequence length="403" mass="43361">MTEQDYLAQRQAVLAEAELDTRAVRAGQVRTAEGEHAEPIFMTSSYVFASAAEAAARFSGEQAGNVYSRYTNPTVRTFEERIAALEGAEMGVATASGMAAILSTCMALLQSGDHIVCSRSVFGTTTVLLTKYLAKLGIDASFVSPIDVQQWRDAIRPNTKILLLETPSNPLSEIADIRALADVAHQHNAWLVVDNCFCTPALQQPLALGADIVVHSATKYLDGQGRAVGGAVVGRREQMNEVLGFIRTAGPSMSPFNAWVFLKGLETLRLRMTAHSASALALATWLQEQAGVKKVYYSGLPDHPQHALAASQQKAFGGVLSFEVGSDKDAAWRFIDATRLVSITANLGDAKTTIVHPATTTHGRLSPEQRQQAGIADNLIRVSVGLEDIDDLRKDMQRGLGAL</sequence>
<evidence type="ECO:0000256" key="2">
    <source>
        <dbReference type="ARBA" id="ARBA00022898"/>
    </source>
</evidence>
<dbReference type="CDD" id="cd00614">
    <property type="entry name" value="CGS_like"/>
    <property type="match status" value="1"/>
</dbReference>
<comment type="function">
    <text evidence="3">Catalyzes the formation of L-homocysteine from O-succinyl-L-homoserine (OSHS) and hydrogen sulfide.</text>
</comment>
<evidence type="ECO:0000256" key="3">
    <source>
        <dbReference type="HAMAP-Rule" id="MF_02056"/>
    </source>
</evidence>
<dbReference type="PANTHER" id="PTHR11808:SF80">
    <property type="entry name" value="CYSTATHIONINE GAMMA-LYASE"/>
    <property type="match status" value="1"/>
</dbReference>
<name>A0ABS6VLZ0_9GAMM</name>
<keyword evidence="2 3" id="KW-0663">Pyridoxal phosphate</keyword>
<comment type="catalytic activity">
    <reaction evidence="3">
        <text>O-succinyl-L-homoserine + hydrogen sulfide = L-homocysteine + succinate</text>
        <dbReference type="Rhea" id="RHEA:27826"/>
        <dbReference type="ChEBI" id="CHEBI:29919"/>
        <dbReference type="ChEBI" id="CHEBI:30031"/>
        <dbReference type="ChEBI" id="CHEBI:57661"/>
        <dbReference type="ChEBI" id="CHEBI:58199"/>
    </reaction>
</comment>
<dbReference type="EMBL" id="JAHWDQ010000001">
    <property type="protein sequence ID" value="MBW2939334.1"/>
    <property type="molecule type" value="Genomic_DNA"/>
</dbReference>
<comment type="pathway">
    <text evidence="3">Amino-acid biosynthesis; L-methionine biosynthesis via de novo pathway; L-homocysteine from O-succinyl-L-homoserine: step 1/1.</text>
</comment>
<dbReference type="InterPro" id="IPR000277">
    <property type="entry name" value="Cys/Met-Metab_PyrdxlP-dep_enz"/>
</dbReference>
<dbReference type="NCBIfam" id="TIGR01325">
    <property type="entry name" value="O_suc_HS_sulf"/>
    <property type="match status" value="1"/>
</dbReference>
<evidence type="ECO:0000313" key="5">
    <source>
        <dbReference type="EMBL" id="MBW2939334.1"/>
    </source>
</evidence>
<dbReference type="HAMAP" id="MF_02056">
    <property type="entry name" value="MetZ"/>
    <property type="match status" value="1"/>
</dbReference>
<evidence type="ECO:0000313" key="6">
    <source>
        <dbReference type="Proteomes" id="UP001166291"/>
    </source>
</evidence>
<dbReference type="Proteomes" id="UP001166291">
    <property type="component" value="Unassembled WGS sequence"/>
</dbReference>